<dbReference type="GO" id="GO:0006352">
    <property type="term" value="P:DNA-templated transcription initiation"/>
    <property type="evidence" value="ECO:0007669"/>
    <property type="project" value="InterPro"/>
</dbReference>
<comment type="caution">
    <text evidence="8">The sequence shown here is derived from an EMBL/GenBank/DDBJ whole genome shotgun (WGS) entry which is preliminary data.</text>
</comment>
<dbReference type="PANTHER" id="PTHR43133">
    <property type="entry name" value="RNA POLYMERASE ECF-TYPE SIGMA FACTO"/>
    <property type="match status" value="1"/>
</dbReference>
<proteinExistence type="inferred from homology"/>
<evidence type="ECO:0000313" key="8">
    <source>
        <dbReference type="EMBL" id="GLY88619.1"/>
    </source>
</evidence>
<feature type="compositionally biased region" description="Basic and acidic residues" evidence="5">
    <location>
        <begin position="1"/>
        <end position="12"/>
    </location>
</feature>
<dbReference type="Gene3D" id="1.10.1740.10">
    <property type="match status" value="1"/>
</dbReference>
<organism evidence="8 9">
    <name type="scientific">Actinoallomurus iriomotensis</name>
    <dbReference type="NCBI Taxonomy" id="478107"/>
    <lineage>
        <taxon>Bacteria</taxon>
        <taxon>Bacillati</taxon>
        <taxon>Actinomycetota</taxon>
        <taxon>Actinomycetes</taxon>
        <taxon>Streptosporangiales</taxon>
        <taxon>Thermomonosporaceae</taxon>
        <taxon>Actinoallomurus</taxon>
    </lineage>
</organism>
<dbReference type="GO" id="GO:0003677">
    <property type="term" value="F:DNA binding"/>
    <property type="evidence" value="ECO:0007669"/>
    <property type="project" value="InterPro"/>
</dbReference>
<dbReference type="InterPro" id="IPR013324">
    <property type="entry name" value="RNA_pol_sigma_r3/r4-like"/>
</dbReference>
<dbReference type="NCBIfam" id="TIGR02937">
    <property type="entry name" value="sigma70-ECF"/>
    <property type="match status" value="1"/>
</dbReference>
<comment type="similarity">
    <text evidence="1">Belongs to the sigma-70 factor family. ECF subfamily.</text>
</comment>
<evidence type="ECO:0000259" key="7">
    <source>
        <dbReference type="Pfam" id="PF08281"/>
    </source>
</evidence>
<dbReference type="InterPro" id="IPR014284">
    <property type="entry name" value="RNA_pol_sigma-70_dom"/>
</dbReference>
<accession>A0A9W6S7R5</accession>
<dbReference type="AlphaFoldDB" id="A0A9W6S7R5"/>
<dbReference type="GO" id="GO:0000428">
    <property type="term" value="C:DNA-directed RNA polymerase complex"/>
    <property type="evidence" value="ECO:0007669"/>
    <property type="project" value="UniProtKB-KW"/>
</dbReference>
<dbReference type="Proteomes" id="UP001165074">
    <property type="component" value="Unassembled WGS sequence"/>
</dbReference>
<reference evidence="8" key="1">
    <citation type="submission" date="2023-03" db="EMBL/GenBank/DDBJ databases">
        <title>Actinoallomurus iriomotensis NBRC 103684.</title>
        <authorList>
            <person name="Ichikawa N."/>
            <person name="Sato H."/>
            <person name="Tonouchi N."/>
        </authorList>
    </citation>
    <scope>NUCLEOTIDE SEQUENCE</scope>
    <source>
        <strain evidence="8">NBRC 103684</strain>
    </source>
</reference>
<dbReference type="InterPro" id="IPR039425">
    <property type="entry name" value="RNA_pol_sigma-70-like"/>
</dbReference>
<sequence>MSRVSHAEELDHPPWPATGPDDLGTALRAARDGNEDGFRTLYRQFHPRLLRYVRTLVGDEAEDVASEAWLHIARDITVFDGDAEGFRAWTATIARHRALDHLRRRRRRPVEHAPVAEFLDLPASEDTETAALDSLSTRSALALIARLPRDQAEIIVLRVVIGLDAKAVARLIGKRPGAVRTAAHRGLRRLERLINDLEPPR</sequence>
<evidence type="ECO:0000256" key="4">
    <source>
        <dbReference type="ARBA" id="ARBA00023163"/>
    </source>
</evidence>
<keyword evidence="4" id="KW-0804">Transcription</keyword>
<dbReference type="PANTHER" id="PTHR43133:SF66">
    <property type="entry name" value="ECF RNA POLYMERASE SIGMA FACTOR SIGK"/>
    <property type="match status" value="1"/>
</dbReference>
<gene>
    <name evidence="8" type="ORF">Airi02_065480</name>
</gene>
<evidence type="ECO:0000256" key="1">
    <source>
        <dbReference type="ARBA" id="ARBA00010641"/>
    </source>
</evidence>
<evidence type="ECO:0000259" key="6">
    <source>
        <dbReference type="Pfam" id="PF04542"/>
    </source>
</evidence>
<dbReference type="Gene3D" id="1.10.10.10">
    <property type="entry name" value="Winged helix-like DNA-binding domain superfamily/Winged helix DNA-binding domain"/>
    <property type="match status" value="1"/>
</dbReference>
<dbReference type="EMBL" id="BSTK01000011">
    <property type="protein sequence ID" value="GLY88619.1"/>
    <property type="molecule type" value="Genomic_DNA"/>
</dbReference>
<dbReference type="InterPro" id="IPR013325">
    <property type="entry name" value="RNA_pol_sigma_r2"/>
</dbReference>
<keyword evidence="2" id="KW-0805">Transcription regulation</keyword>
<dbReference type="InterPro" id="IPR007627">
    <property type="entry name" value="RNA_pol_sigma70_r2"/>
</dbReference>
<feature type="domain" description="RNA polymerase sigma-70 region 2" evidence="6">
    <location>
        <begin position="41"/>
        <end position="108"/>
    </location>
</feature>
<keyword evidence="9" id="KW-1185">Reference proteome</keyword>
<dbReference type="Pfam" id="PF08281">
    <property type="entry name" value="Sigma70_r4_2"/>
    <property type="match status" value="1"/>
</dbReference>
<dbReference type="SUPFAM" id="SSF88659">
    <property type="entry name" value="Sigma3 and sigma4 domains of RNA polymerase sigma factors"/>
    <property type="match status" value="1"/>
</dbReference>
<feature type="region of interest" description="Disordered" evidence="5">
    <location>
        <begin position="1"/>
        <end position="23"/>
    </location>
</feature>
<evidence type="ECO:0000256" key="2">
    <source>
        <dbReference type="ARBA" id="ARBA00023015"/>
    </source>
</evidence>
<dbReference type="InterPro" id="IPR036388">
    <property type="entry name" value="WH-like_DNA-bd_sf"/>
</dbReference>
<evidence type="ECO:0000256" key="3">
    <source>
        <dbReference type="ARBA" id="ARBA00023082"/>
    </source>
</evidence>
<feature type="domain" description="RNA polymerase sigma factor 70 region 4 type 2" evidence="7">
    <location>
        <begin position="140"/>
        <end position="190"/>
    </location>
</feature>
<dbReference type="SUPFAM" id="SSF88946">
    <property type="entry name" value="Sigma2 domain of RNA polymerase sigma factors"/>
    <property type="match status" value="1"/>
</dbReference>
<keyword evidence="8" id="KW-0240">DNA-directed RNA polymerase</keyword>
<protein>
    <submittedName>
        <fullName evidence="8">DNA-directed RNA polymerase sigma-70 factor</fullName>
    </submittedName>
</protein>
<evidence type="ECO:0000256" key="5">
    <source>
        <dbReference type="SAM" id="MobiDB-lite"/>
    </source>
</evidence>
<dbReference type="GO" id="GO:0016987">
    <property type="term" value="F:sigma factor activity"/>
    <property type="evidence" value="ECO:0007669"/>
    <property type="project" value="UniProtKB-KW"/>
</dbReference>
<dbReference type="Pfam" id="PF04542">
    <property type="entry name" value="Sigma70_r2"/>
    <property type="match status" value="1"/>
</dbReference>
<dbReference type="InterPro" id="IPR013249">
    <property type="entry name" value="RNA_pol_sigma70_r4_t2"/>
</dbReference>
<keyword evidence="3" id="KW-0731">Sigma factor</keyword>
<name>A0A9W6S7R5_9ACTN</name>
<evidence type="ECO:0000313" key="9">
    <source>
        <dbReference type="Proteomes" id="UP001165074"/>
    </source>
</evidence>